<feature type="compositionally biased region" description="Low complexity" evidence="16">
    <location>
        <begin position="777"/>
        <end position="842"/>
    </location>
</feature>
<keyword evidence="7" id="KW-0808">Transferase</keyword>
<sequence length="1321" mass="139978">MFPRPPTCVYDSLCPERLSCRMVVGSNHTRRGETGSRFTNSSSSSSTSGGPTASASSTTSVTSSLATNSTSTSTAAALLSSMSHKSHGPPPSAPPSAHHQTNQQHHQVAHSQPHATHYQQTNQHPSHHHQSHQSSNGSGGGSAGSGSGSGSVVSGLNGCNGSAVSRLSQSTGMSPRELSENDDLATSLILDPHLGFQTHKMNIRFRPLKVDTQQLKAIVDDFIHTQNYDIAIQRIYEGPWIPRHLKNKNKIATKRLHDHIVRYLRVFDKDSGFAIEACYRYTLEEQRGAKISSTKRWSKNDKIECLVGCIAELTEAEEAALLHSGKNDFSVMYSCRKNCAQLWLGPAAYINHDCRANCKFLATGRDTACVKVLRDIEVGEEITCFYGEDFFGDSNRYCECETCERRGTGAFAGKDDGLMLGLSMGLGLASSGPGNNGGYRLRETDNRINRIKSRANSTNSTSNSNSNTNDSTGPSETSSTNGLVASGGAGGATGAAMLPTPSQQSTGGKEATAAVSLLEKKLPNVVVSPLTMKELRQKGMTKYDAEMIMANAAYQQQHHHQHHFHHHHHHHHHHHNHGQHASTGAEATAAVQQMAAMQKPGVGGTGAAGNAGATTVSSVAAGAGSEVNGGRSTSLRKSMRVNSTSSSISTASADEVIAPVVAASISLPSKAPVVLMPRCKPAQMAIAALHQSQQRQLRRSERQKEKLTDGESSDTSSEQQKKEQKQQDHQLPQKMFSLAEEPQPEKSEEKQQEQQKRVTRNSAGRVGLVARLATAHNNNIATTTNSSSSSNKATTITNCNNHNSNNSSRINHNSNLSSRLSVKSRKPAPSEASSIPSSTSSENQQQQATRRSCSPTPAYKKNLLASFDPDPPSTQGIKEQLKDESVTYSPVKQKRSRRAAALAAAQSIHCEALGGFPTGSTGSQRKRAQAGEPTTSCSSTTISNVEPLLKTPERRLKLTLRMKRSPILDEVIELGTSLSNGGAGRGAPGSHREGTAGEGSVRSALNLTGSSSNGIEYEILRMEGISEHGNDDDEDEEEDDEEPAAEEEEEPPPKEELQLVNKKQRKKQRSRSRSSQRRSPAPSSVYGTPQKKRLRLIFGNESHTIDIPPAAAEGSGSGLDDLNSSGGGGDESFNASYASSTSLTVNTSSSSTSSSSGVGGATSTSAEPVDSSTVGPPIAAQSPSSTTSSSFQSACTSTTNSNSYFPNGKQRAAGEDSYAMHYYQLGKFAGTPSPGQGQAIVSSSSGSSGGGGSGAGFLSMPKHTFGTCALLAPTSFACLQNQPQISQQKTSSGGGAGVVPTSTSTGAVTSHHHTNNHHGQK</sequence>
<dbReference type="GO" id="GO:0032259">
    <property type="term" value="P:methylation"/>
    <property type="evidence" value="ECO:0007669"/>
    <property type="project" value="UniProtKB-KW"/>
</dbReference>
<keyword evidence="5" id="KW-0678">Repressor</keyword>
<dbReference type="Gene3D" id="1.10.10.1700">
    <property type="entry name" value="Histone-lysine N-methyltransferase"/>
    <property type="match status" value="1"/>
</dbReference>
<feature type="compositionally biased region" description="Basic and acidic residues" evidence="16">
    <location>
        <begin position="743"/>
        <end position="756"/>
    </location>
</feature>
<dbReference type="HOGENOM" id="CLU_004814_0_0_1"/>
<dbReference type="SMART" id="SM00317">
    <property type="entry name" value="SET"/>
    <property type="match status" value="1"/>
</dbReference>
<dbReference type="OrthoDB" id="6627536at2759"/>
<evidence type="ECO:0000256" key="16">
    <source>
        <dbReference type="SAM" id="MobiDB-lite"/>
    </source>
</evidence>
<dbReference type="SUPFAM" id="SSF82199">
    <property type="entry name" value="SET domain"/>
    <property type="match status" value="1"/>
</dbReference>
<feature type="compositionally biased region" description="Low complexity" evidence="16">
    <location>
        <begin position="456"/>
        <end position="472"/>
    </location>
</feature>
<reference evidence="18" key="1">
    <citation type="submission" date="2014-07" db="EMBL/GenBank/DDBJ databases">
        <authorList>
            <person name="Carlson J."/>
            <person name="Booth B."/>
            <person name="Frise E."/>
            <person name="Park S."/>
            <person name="Wan K."/>
            <person name="Yu C."/>
            <person name="Celniker S."/>
        </authorList>
    </citation>
    <scope>NUCLEOTIDE SEQUENCE</scope>
</reference>
<feature type="region of interest" description="Disordered" evidence="16">
    <location>
        <begin position="977"/>
        <end position="1009"/>
    </location>
</feature>
<feature type="region of interest" description="Disordered" evidence="16">
    <location>
        <begin position="28"/>
        <end position="66"/>
    </location>
</feature>
<feature type="compositionally biased region" description="Acidic residues" evidence="16">
    <location>
        <begin position="1030"/>
        <end position="1050"/>
    </location>
</feature>
<feature type="compositionally biased region" description="Basic residues" evidence="16">
    <location>
        <begin position="1310"/>
        <end position="1321"/>
    </location>
</feature>
<evidence type="ECO:0000256" key="3">
    <source>
        <dbReference type="ARBA" id="ARBA00012188"/>
    </source>
</evidence>
<feature type="region of interest" description="Disordered" evidence="16">
    <location>
        <begin position="690"/>
        <end position="765"/>
    </location>
</feature>
<feature type="region of interest" description="Disordered" evidence="16">
    <location>
        <begin position="912"/>
        <end position="948"/>
    </location>
</feature>
<comment type="subcellular location">
    <subcellularLocation>
        <location evidence="2">Chromosome</location>
    </subcellularLocation>
    <subcellularLocation>
        <location evidence="1">Nucleus</location>
    </subcellularLocation>
</comment>
<feature type="region of interest" description="Disordered" evidence="16">
    <location>
        <begin position="1284"/>
        <end position="1321"/>
    </location>
</feature>
<feature type="compositionally biased region" description="Polar residues" evidence="16">
    <location>
        <begin position="100"/>
        <end position="118"/>
    </location>
</feature>
<feature type="domain" description="SET" evidence="17">
    <location>
        <begin position="276"/>
        <end position="387"/>
    </location>
</feature>
<dbReference type="Pfam" id="PF00856">
    <property type="entry name" value="SET"/>
    <property type="match status" value="1"/>
</dbReference>
<dbReference type="InterPro" id="IPR001214">
    <property type="entry name" value="SET_dom"/>
</dbReference>
<evidence type="ECO:0000256" key="8">
    <source>
        <dbReference type="ARBA" id="ARBA00022691"/>
    </source>
</evidence>
<dbReference type="InterPro" id="IPR046341">
    <property type="entry name" value="SET_dom_sf"/>
</dbReference>
<evidence type="ECO:0000256" key="7">
    <source>
        <dbReference type="ARBA" id="ARBA00022679"/>
    </source>
</evidence>
<evidence type="ECO:0000256" key="1">
    <source>
        <dbReference type="ARBA" id="ARBA00004123"/>
    </source>
</evidence>
<accession>H1UUR4</accession>
<feature type="region of interest" description="Disordered" evidence="16">
    <location>
        <begin position="80"/>
        <end position="157"/>
    </location>
</feature>
<dbReference type="FunFam" id="1.10.10.1700:FF:000001">
    <property type="entry name" value="Histone-lysine N-methyltransferase"/>
    <property type="match status" value="1"/>
</dbReference>
<evidence type="ECO:0000256" key="2">
    <source>
        <dbReference type="ARBA" id="ARBA00004286"/>
    </source>
</evidence>
<evidence type="ECO:0000313" key="18">
    <source>
        <dbReference type="EMBL" id="AEZ00750.2"/>
    </source>
</evidence>
<dbReference type="Gene3D" id="2.170.270.10">
    <property type="entry name" value="SET domain"/>
    <property type="match status" value="1"/>
</dbReference>
<dbReference type="GO" id="GO:0005634">
    <property type="term" value="C:nucleus"/>
    <property type="evidence" value="ECO:0007669"/>
    <property type="project" value="UniProtKB-SubCell"/>
</dbReference>
<dbReference type="PANTHER" id="PTHR12977:SF4">
    <property type="entry name" value="HISTONE-LYSINE N-METHYLTRANSFERASE KMT5B"/>
    <property type="match status" value="1"/>
</dbReference>
<comment type="catalytic activity">
    <reaction evidence="14">
        <text>N(6),N(6)-dimethyl-L-lysyl(20)-[histone H4] + S-adenosyl-L-methionine = N(6),N(6),N(6)-trimethyl-L-lysyl(20)-[histone H4] + S-adenosyl-L-homocysteine + H(+)</text>
        <dbReference type="Rhea" id="RHEA:61992"/>
        <dbReference type="Rhea" id="RHEA-COMP:15556"/>
        <dbReference type="Rhea" id="RHEA-COMP:15998"/>
        <dbReference type="ChEBI" id="CHEBI:15378"/>
        <dbReference type="ChEBI" id="CHEBI:57856"/>
        <dbReference type="ChEBI" id="CHEBI:59789"/>
        <dbReference type="ChEBI" id="CHEBI:61961"/>
        <dbReference type="ChEBI" id="CHEBI:61976"/>
    </reaction>
</comment>
<feature type="compositionally biased region" description="Polar residues" evidence="16">
    <location>
        <begin position="932"/>
        <end position="944"/>
    </location>
</feature>
<organism evidence="18">
    <name type="scientific">Drosophila melanogaster</name>
    <name type="common">Fruit fly</name>
    <dbReference type="NCBI Taxonomy" id="7227"/>
    <lineage>
        <taxon>Eukaryota</taxon>
        <taxon>Metazoa</taxon>
        <taxon>Ecdysozoa</taxon>
        <taxon>Arthropoda</taxon>
        <taxon>Hexapoda</taxon>
        <taxon>Insecta</taxon>
        <taxon>Pterygota</taxon>
        <taxon>Neoptera</taxon>
        <taxon>Endopterygota</taxon>
        <taxon>Diptera</taxon>
        <taxon>Brachycera</taxon>
        <taxon>Muscomorpha</taxon>
        <taxon>Ephydroidea</taxon>
        <taxon>Drosophilidae</taxon>
        <taxon>Drosophila</taxon>
        <taxon>Sophophora</taxon>
    </lineage>
</organism>
<keyword evidence="4" id="KW-0158">Chromosome</keyword>
<feature type="region of interest" description="Disordered" evidence="16">
    <location>
        <begin position="1233"/>
        <end position="1254"/>
    </location>
</feature>
<dbReference type="VEuPathDB" id="VectorBase:FBgn0025639"/>
<evidence type="ECO:0000256" key="9">
    <source>
        <dbReference type="ARBA" id="ARBA00022853"/>
    </source>
</evidence>
<evidence type="ECO:0000256" key="6">
    <source>
        <dbReference type="ARBA" id="ARBA00022603"/>
    </source>
</evidence>
<evidence type="ECO:0000256" key="12">
    <source>
        <dbReference type="ARBA" id="ARBA00023242"/>
    </source>
</evidence>
<evidence type="ECO:0000256" key="13">
    <source>
        <dbReference type="ARBA" id="ARBA00051837"/>
    </source>
</evidence>
<dbReference type="GO" id="GO:0005694">
    <property type="term" value="C:chromosome"/>
    <property type="evidence" value="ECO:0007669"/>
    <property type="project" value="UniProtKB-SubCell"/>
</dbReference>
<feature type="compositionally biased region" description="Basic residues" evidence="16">
    <location>
        <begin position="1062"/>
        <end position="1076"/>
    </location>
</feature>
<name>H1UUR4_DROME</name>
<feature type="compositionally biased region" description="Basic residues" evidence="16">
    <location>
        <begin position="557"/>
        <end position="578"/>
    </location>
</feature>
<feature type="compositionally biased region" description="Polar residues" evidence="16">
    <location>
        <begin position="473"/>
        <end position="483"/>
    </location>
</feature>
<evidence type="ECO:0000256" key="4">
    <source>
        <dbReference type="ARBA" id="ARBA00022454"/>
    </source>
</evidence>
<proteinExistence type="evidence at transcript level"/>
<dbReference type="Bgee" id="FBgn0025639">
    <property type="expression patterns" value="Expressed in cleaving embryo and 259 other cell types or tissues"/>
</dbReference>
<feature type="region of interest" description="Disordered" evidence="16">
    <location>
        <begin position="1027"/>
        <end position="1209"/>
    </location>
</feature>
<feature type="compositionally biased region" description="Low complexity" evidence="16">
    <location>
        <begin position="35"/>
        <end position="66"/>
    </location>
</feature>
<dbReference type="ExpressionAtlas" id="H1UUR4">
    <property type="expression patterns" value="baseline and differential"/>
</dbReference>
<protein>
    <recommendedName>
        <fullName evidence="15">Histone-lysine N-methyltransferase Suv4-20</fullName>
        <ecNumber evidence="3">2.1.1.362</ecNumber>
    </recommendedName>
</protein>
<feature type="compositionally biased region" description="Low complexity" evidence="16">
    <location>
        <begin position="1138"/>
        <end position="1166"/>
    </location>
</feature>
<comment type="catalytic activity">
    <reaction evidence="13">
        <text>N(6)-methyl-L-lysyl(20)-[histone H4] + S-adenosyl-L-methionine = N(6),N(6)-dimethyl-L-lysyl(20)-[histone H4] + S-adenosyl-L-homocysteine + H(+)</text>
        <dbReference type="Rhea" id="RHEA:60348"/>
        <dbReference type="Rhea" id="RHEA-COMP:15555"/>
        <dbReference type="Rhea" id="RHEA-COMP:15556"/>
        <dbReference type="ChEBI" id="CHEBI:15378"/>
        <dbReference type="ChEBI" id="CHEBI:57856"/>
        <dbReference type="ChEBI" id="CHEBI:59789"/>
        <dbReference type="ChEBI" id="CHEBI:61929"/>
        <dbReference type="ChEBI" id="CHEBI:61976"/>
        <dbReference type="EC" id="2.1.1.362"/>
    </reaction>
</comment>
<dbReference type="PROSITE" id="PS51570">
    <property type="entry name" value="SAM_MT43_SUVAR420_2"/>
    <property type="match status" value="1"/>
</dbReference>
<feature type="region of interest" description="Disordered" evidence="16">
    <location>
        <begin position="777"/>
        <end position="877"/>
    </location>
</feature>
<dbReference type="EMBL" id="BT133149">
    <property type="protein sequence ID" value="AEZ00750.2"/>
    <property type="molecule type" value="mRNA"/>
</dbReference>
<feature type="compositionally biased region" description="Gly residues" evidence="16">
    <location>
        <begin position="137"/>
        <end position="149"/>
    </location>
</feature>
<feature type="compositionally biased region" description="Polar residues" evidence="16">
    <location>
        <begin position="843"/>
        <end position="855"/>
    </location>
</feature>
<dbReference type="EC" id="2.1.1.362" evidence="3"/>
<dbReference type="PANTHER" id="PTHR12977">
    <property type="entry name" value="SUPPRESSOR OF VARIEGATION 4-20-RELATED"/>
    <property type="match status" value="1"/>
</dbReference>
<feature type="region of interest" description="Disordered" evidence="16">
    <location>
        <begin position="557"/>
        <end position="595"/>
    </location>
</feature>
<feature type="compositionally biased region" description="Basic and acidic residues" evidence="16">
    <location>
        <begin position="719"/>
        <end position="728"/>
    </location>
</feature>
<evidence type="ECO:0000259" key="17">
    <source>
        <dbReference type="PROSITE" id="PS50280"/>
    </source>
</evidence>
<keyword evidence="8" id="KW-0949">S-adenosyl-L-methionine</keyword>
<evidence type="ECO:0000256" key="5">
    <source>
        <dbReference type="ARBA" id="ARBA00022491"/>
    </source>
</evidence>
<evidence type="ECO:0000256" key="15">
    <source>
        <dbReference type="ARBA" id="ARBA00071597"/>
    </source>
</evidence>
<dbReference type="GO" id="GO:0140941">
    <property type="term" value="F:histone H4K20me methyltransferase activity"/>
    <property type="evidence" value="ECO:0007669"/>
    <property type="project" value="UniProtKB-EC"/>
</dbReference>
<evidence type="ECO:0000256" key="14">
    <source>
        <dbReference type="ARBA" id="ARBA00052814"/>
    </source>
</evidence>
<dbReference type="InterPro" id="IPR039977">
    <property type="entry name" value="Suv4-20/Set9"/>
</dbReference>
<keyword evidence="6" id="KW-0489">Methyltransferase</keyword>
<evidence type="ECO:0000256" key="11">
    <source>
        <dbReference type="ARBA" id="ARBA00023163"/>
    </source>
</evidence>
<evidence type="ECO:0000256" key="10">
    <source>
        <dbReference type="ARBA" id="ARBA00023015"/>
    </source>
</evidence>
<feature type="compositionally biased region" description="Low complexity" evidence="16">
    <location>
        <begin position="1182"/>
        <end position="1199"/>
    </location>
</feature>
<feature type="compositionally biased region" description="Low complexity" evidence="16">
    <location>
        <begin position="585"/>
        <end position="595"/>
    </location>
</feature>
<dbReference type="PROSITE" id="PS50280">
    <property type="entry name" value="SET"/>
    <property type="match status" value="1"/>
</dbReference>
<keyword evidence="11" id="KW-0804">Transcription</keyword>
<keyword evidence="12" id="KW-0539">Nucleus</keyword>
<dbReference type="InterPro" id="IPR041938">
    <property type="entry name" value="Hist-Lys_N-MTase_N"/>
</dbReference>
<dbReference type="FunFam" id="2.170.270.10:FF:000006">
    <property type="entry name" value="Histone-lysine N-methyltransferase"/>
    <property type="match status" value="1"/>
</dbReference>
<keyword evidence="10" id="KW-0805">Transcription regulation</keyword>
<feature type="compositionally biased region" description="Basic and acidic residues" evidence="16">
    <location>
        <begin position="698"/>
        <end position="709"/>
    </location>
</feature>
<dbReference type="InterPro" id="IPR025790">
    <property type="entry name" value="Suv4-20_animal"/>
</dbReference>
<keyword evidence="9" id="KW-0156">Chromatin regulator</keyword>
<feature type="region of interest" description="Disordered" evidence="16">
    <location>
        <begin position="453"/>
        <end position="511"/>
    </location>
</feature>
<gene>
    <name evidence="18" type="primary">Hmt4-20-RB</name>
</gene>